<keyword evidence="3" id="KW-0547">Nucleotide-binding</keyword>
<dbReference type="GO" id="GO:0005524">
    <property type="term" value="F:ATP binding"/>
    <property type="evidence" value="ECO:0007669"/>
    <property type="project" value="UniProtKB-KW"/>
</dbReference>
<evidence type="ECO:0000256" key="2">
    <source>
        <dbReference type="ARBA" id="ARBA00022448"/>
    </source>
</evidence>
<dbReference type="SMART" id="SM00382">
    <property type="entry name" value="AAA"/>
    <property type="match status" value="1"/>
</dbReference>
<sequence>MIELVNIHKSYHLGKEEVPILKDINLKIYDGEFVAIMGPSGSGKSTLMNIIGCLDRSSSGSYLLNEQEISTYSDEQLAKVRNIHIGFVFQQFQLLPRLTAVENVELPMVYAGVTRKERRARAEAALEKVGLSERMKHLPSELSGGQKQRVAIARSIVNNPTLILADEPTGALDTKTSADIMEQFSQLNADGTTVVVITHEPEVAEYTSRTVIVRDGKVLSHSDKENDSL</sequence>
<dbReference type="InterPro" id="IPR027417">
    <property type="entry name" value="P-loop_NTPase"/>
</dbReference>
<comment type="similarity">
    <text evidence="1">Belongs to the ABC transporter superfamily.</text>
</comment>
<dbReference type="EMBL" id="CP009920">
    <property type="protein sequence ID" value="AJI23460.1"/>
    <property type="molecule type" value="Genomic_DNA"/>
</dbReference>
<dbReference type="KEGG" id="bmeg:BG04_3114"/>
<dbReference type="Proteomes" id="UP000031829">
    <property type="component" value="Chromosome"/>
</dbReference>
<reference evidence="5 6" key="1">
    <citation type="journal article" date="2015" name="Genome Announc.">
        <title>Complete genome sequences for 35 biothreat assay-relevant bacillus species.</title>
        <authorList>
            <person name="Johnson S.L."/>
            <person name="Daligault H.E."/>
            <person name="Davenport K.W."/>
            <person name="Jaissle J."/>
            <person name="Frey K.G."/>
            <person name="Ladner J.T."/>
            <person name="Broomall S.M."/>
            <person name="Bishop-Lilly K.A."/>
            <person name="Bruce D.C."/>
            <person name="Gibbons H.S."/>
            <person name="Coyne S.R."/>
            <person name="Lo C.C."/>
            <person name="Meincke L."/>
            <person name="Munk A.C."/>
            <person name="Koroleva G.I."/>
            <person name="Rosenzweig C.N."/>
            <person name="Palacios G.F."/>
            <person name="Redden C.L."/>
            <person name="Minogue T.D."/>
            <person name="Chain P.S."/>
        </authorList>
    </citation>
    <scope>NUCLEOTIDE SEQUENCE [LARGE SCALE GENOMIC DNA]</scope>
    <source>
        <strain evidence="6">ATCC 14581 / DSM 32 / JCM 2506 / NBRC 15308 / NCIMB 9376 / NCTC 10342 / NRRL B-14308 / VKM B-512</strain>
    </source>
</reference>
<dbReference type="InterPro" id="IPR015854">
    <property type="entry name" value="ABC_transpr_LolD-like"/>
</dbReference>
<dbReference type="Pfam" id="PF00005">
    <property type="entry name" value="ABC_tran"/>
    <property type="match status" value="1"/>
</dbReference>
<evidence type="ECO:0000256" key="1">
    <source>
        <dbReference type="ARBA" id="ARBA00005417"/>
    </source>
</evidence>
<dbReference type="CDD" id="cd03255">
    <property type="entry name" value="ABC_MJ0796_LolCDE_FtsE"/>
    <property type="match status" value="1"/>
</dbReference>
<dbReference type="InterPro" id="IPR003593">
    <property type="entry name" value="AAA+_ATPase"/>
</dbReference>
<dbReference type="FunFam" id="3.40.50.300:FF:000032">
    <property type="entry name" value="Export ABC transporter ATP-binding protein"/>
    <property type="match status" value="1"/>
</dbReference>
<dbReference type="SUPFAM" id="SSF52540">
    <property type="entry name" value="P-loop containing nucleoside triphosphate hydrolases"/>
    <property type="match status" value="1"/>
</dbReference>
<dbReference type="HOGENOM" id="CLU_000604_1_22_9"/>
<evidence type="ECO:0000313" key="5">
    <source>
        <dbReference type="EMBL" id="AJI23460.1"/>
    </source>
</evidence>
<dbReference type="GO" id="GO:0022857">
    <property type="term" value="F:transmembrane transporter activity"/>
    <property type="evidence" value="ECO:0007669"/>
    <property type="project" value="TreeGrafter"/>
</dbReference>
<evidence type="ECO:0000256" key="4">
    <source>
        <dbReference type="ARBA" id="ARBA00022840"/>
    </source>
</evidence>
<protein>
    <submittedName>
        <fullName evidence="5">ABC transporter family protein</fullName>
    </submittedName>
</protein>
<accession>A0A0B6AF18</accession>
<dbReference type="GO" id="GO:0005886">
    <property type="term" value="C:plasma membrane"/>
    <property type="evidence" value="ECO:0007669"/>
    <property type="project" value="TreeGrafter"/>
</dbReference>
<organism evidence="5 6">
    <name type="scientific">Priestia megaterium (strain ATCC 14581 / DSM 32 / CCUG 1817 / JCM 2506 / NBRC 15308 / NCIMB 9376 / NCTC 10342 / NRRL B-14308 / VKM B-512 / Ford 19)</name>
    <name type="common">Bacillus megaterium</name>
    <dbReference type="NCBI Taxonomy" id="1348623"/>
    <lineage>
        <taxon>Bacteria</taxon>
        <taxon>Bacillati</taxon>
        <taxon>Bacillota</taxon>
        <taxon>Bacilli</taxon>
        <taxon>Bacillales</taxon>
        <taxon>Bacillaceae</taxon>
        <taxon>Priestia</taxon>
    </lineage>
</organism>
<dbReference type="GO" id="GO:0016887">
    <property type="term" value="F:ATP hydrolysis activity"/>
    <property type="evidence" value="ECO:0007669"/>
    <property type="project" value="InterPro"/>
</dbReference>
<dbReference type="InterPro" id="IPR017871">
    <property type="entry name" value="ABC_transporter-like_CS"/>
</dbReference>
<dbReference type="AlphaFoldDB" id="A0A0B6AF18"/>
<dbReference type="Gene3D" id="3.40.50.300">
    <property type="entry name" value="P-loop containing nucleotide triphosphate hydrolases"/>
    <property type="match status" value="1"/>
</dbReference>
<dbReference type="RefSeq" id="WP_013081850.1">
    <property type="nucleotide sequence ID" value="NZ_BCVB01000007.1"/>
</dbReference>
<evidence type="ECO:0000313" key="6">
    <source>
        <dbReference type="Proteomes" id="UP000031829"/>
    </source>
</evidence>
<gene>
    <name evidence="5" type="ORF">BG04_3114</name>
</gene>
<dbReference type="PANTHER" id="PTHR24220:SF692">
    <property type="entry name" value="ABC TRANSPORTER DOMAIN-CONTAINING PROTEIN"/>
    <property type="match status" value="1"/>
</dbReference>
<dbReference type="InterPro" id="IPR003439">
    <property type="entry name" value="ABC_transporter-like_ATP-bd"/>
</dbReference>
<dbReference type="PROSITE" id="PS00211">
    <property type="entry name" value="ABC_TRANSPORTER_1"/>
    <property type="match status" value="1"/>
</dbReference>
<proteinExistence type="inferred from homology"/>
<keyword evidence="2" id="KW-0813">Transport</keyword>
<evidence type="ECO:0000256" key="3">
    <source>
        <dbReference type="ARBA" id="ARBA00022741"/>
    </source>
</evidence>
<dbReference type="PATRIC" id="fig|592022.4.peg.737"/>
<name>A0A0B6AF18_PRIM2</name>
<dbReference type="GO" id="GO:0098796">
    <property type="term" value="C:membrane protein complex"/>
    <property type="evidence" value="ECO:0007669"/>
    <property type="project" value="UniProtKB-ARBA"/>
</dbReference>
<keyword evidence="4" id="KW-0067">ATP-binding</keyword>
<dbReference type="PROSITE" id="PS50893">
    <property type="entry name" value="ABC_TRANSPORTER_2"/>
    <property type="match status" value="1"/>
</dbReference>
<dbReference type="PANTHER" id="PTHR24220">
    <property type="entry name" value="IMPORT ATP-BINDING PROTEIN"/>
    <property type="match status" value="1"/>
</dbReference>
<dbReference type="InterPro" id="IPR017911">
    <property type="entry name" value="MacB-like_ATP-bd"/>
</dbReference>
<dbReference type="GeneID" id="93641178"/>